<name>A0A2R6QID9_ACTCC</name>
<proteinExistence type="predicted"/>
<comment type="caution">
    <text evidence="3">The sequence shown here is derived from an EMBL/GenBank/DDBJ whole genome shotgun (WGS) entry which is preliminary data.</text>
</comment>
<sequence>MLFPTANLLSQLSRRQLPWPSSSLGVTSFSCLLLIGSSRSKCSKSLAYHYSYLLKQCVESSALSNGKAIHAKIIKSAASFTLFLHNHLLSFYLKCGVLPSALQVFDEMPERNVVSWTSLLAGFVQHGFPEDALSVFCKMHGQGTKPNEFTFVSALQACSFSPSLNRASYQIYALIVRSGYESNVFLMNGFLTALIRHNKFAEALESFDKCLDKDIVSWNTMMSGYLWFSNLEIPGYWHRMNHEGVKPDNFTFASVLTGLASLSDLKLGIQVHGQLVKSGYGSEMCVGNSLTALYLNNQNFLDGLKAFEEIPSKDVWSWTQMATGCINCGKPKEALRVIGEMRKIGLKPNKFTLATALNACANFASLEEGKKVHGLRIKLGDNIDVCVDNAVLDMYAKCGCMDGALGVFQSLDEQSVVSWTTMIMGYAQNGHARDALEIFDEMILEGVQPNYITFICVLYACSQGGFIDEGTKYFSSMTLDYGILPGEDHFACMVDLLGRAGRIREAEELIQRMPFRAGVLVWQTLLGACRVHGDTITAMRAAEHALESNKEDPSTYMLLSNMLADLRDWAGVGMLRELMENRNVKKMPAFSWIEINRNNSLPGAYF</sequence>
<keyword evidence="1" id="KW-0677">Repeat</keyword>
<dbReference type="InterPro" id="IPR002885">
    <property type="entry name" value="PPR_rpt"/>
</dbReference>
<dbReference type="PANTHER" id="PTHR47926">
    <property type="entry name" value="PENTATRICOPEPTIDE REPEAT-CONTAINING PROTEIN"/>
    <property type="match status" value="1"/>
</dbReference>
<dbReference type="PROSITE" id="PS51375">
    <property type="entry name" value="PPR"/>
    <property type="match status" value="3"/>
</dbReference>
<dbReference type="Gramene" id="PSS08366">
    <property type="protein sequence ID" value="PSS08366"/>
    <property type="gene ID" value="CEY00_Acc18702"/>
</dbReference>
<dbReference type="STRING" id="1590841.A0A2R6QID9"/>
<dbReference type="FunFam" id="1.25.40.10:FF:000344">
    <property type="entry name" value="Pentatricopeptide repeat-containing protein"/>
    <property type="match status" value="1"/>
</dbReference>
<evidence type="ECO:0000256" key="1">
    <source>
        <dbReference type="ARBA" id="ARBA00022737"/>
    </source>
</evidence>
<feature type="repeat" description="PPR" evidence="2">
    <location>
        <begin position="415"/>
        <end position="449"/>
    </location>
</feature>
<dbReference type="Gene3D" id="1.25.40.10">
    <property type="entry name" value="Tetratricopeptide repeat domain"/>
    <property type="match status" value="4"/>
</dbReference>
<dbReference type="Pfam" id="PF13041">
    <property type="entry name" value="PPR_2"/>
    <property type="match status" value="3"/>
</dbReference>
<dbReference type="EMBL" id="NKQK01000016">
    <property type="protein sequence ID" value="PSS08366.1"/>
    <property type="molecule type" value="Genomic_DNA"/>
</dbReference>
<dbReference type="Proteomes" id="UP000241394">
    <property type="component" value="Chromosome LG16"/>
</dbReference>
<feature type="repeat" description="PPR" evidence="2">
    <location>
        <begin position="314"/>
        <end position="348"/>
    </location>
</feature>
<dbReference type="InterPro" id="IPR011990">
    <property type="entry name" value="TPR-like_helical_dom_sf"/>
</dbReference>
<dbReference type="AlphaFoldDB" id="A0A2R6QID9"/>
<dbReference type="Pfam" id="PF20431">
    <property type="entry name" value="E_motif"/>
    <property type="match status" value="1"/>
</dbReference>
<keyword evidence="4" id="KW-1185">Reference proteome</keyword>
<dbReference type="OrthoDB" id="185373at2759"/>
<dbReference type="NCBIfam" id="TIGR00756">
    <property type="entry name" value="PPR"/>
    <property type="match status" value="2"/>
</dbReference>
<dbReference type="GO" id="GO:0003723">
    <property type="term" value="F:RNA binding"/>
    <property type="evidence" value="ECO:0007669"/>
    <property type="project" value="InterPro"/>
</dbReference>
<dbReference type="GO" id="GO:0009451">
    <property type="term" value="P:RNA modification"/>
    <property type="evidence" value="ECO:0007669"/>
    <property type="project" value="InterPro"/>
</dbReference>
<dbReference type="OMA" id="DMYIKNH"/>
<organism evidence="3 4">
    <name type="scientific">Actinidia chinensis var. chinensis</name>
    <name type="common">Chinese soft-hair kiwi</name>
    <dbReference type="NCBI Taxonomy" id="1590841"/>
    <lineage>
        <taxon>Eukaryota</taxon>
        <taxon>Viridiplantae</taxon>
        <taxon>Streptophyta</taxon>
        <taxon>Embryophyta</taxon>
        <taxon>Tracheophyta</taxon>
        <taxon>Spermatophyta</taxon>
        <taxon>Magnoliopsida</taxon>
        <taxon>eudicotyledons</taxon>
        <taxon>Gunneridae</taxon>
        <taxon>Pentapetalae</taxon>
        <taxon>asterids</taxon>
        <taxon>Ericales</taxon>
        <taxon>Actinidiaceae</taxon>
        <taxon>Actinidia</taxon>
    </lineage>
</organism>
<feature type="repeat" description="PPR" evidence="2">
    <location>
        <begin position="112"/>
        <end position="146"/>
    </location>
</feature>
<reference evidence="3 4" key="1">
    <citation type="submission" date="2017-07" db="EMBL/GenBank/DDBJ databases">
        <title>An improved, manually edited Actinidia chinensis var. chinensis (kiwifruit) genome highlights the challenges associated with draft genomes and gene prediction in plants.</title>
        <authorList>
            <person name="Pilkington S."/>
            <person name="Crowhurst R."/>
            <person name="Hilario E."/>
            <person name="Nardozza S."/>
            <person name="Fraser L."/>
            <person name="Peng Y."/>
            <person name="Gunaseelan K."/>
            <person name="Simpson R."/>
            <person name="Tahir J."/>
            <person name="Deroles S."/>
            <person name="Templeton K."/>
            <person name="Luo Z."/>
            <person name="Davy M."/>
            <person name="Cheng C."/>
            <person name="Mcneilage M."/>
            <person name="Scaglione D."/>
            <person name="Liu Y."/>
            <person name="Zhang Q."/>
            <person name="Datson P."/>
            <person name="De Silva N."/>
            <person name="Gardiner S."/>
            <person name="Bassett H."/>
            <person name="Chagne D."/>
            <person name="Mccallum J."/>
            <person name="Dzierzon H."/>
            <person name="Deng C."/>
            <person name="Wang Y.-Y."/>
            <person name="Barron N."/>
            <person name="Manako K."/>
            <person name="Bowen J."/>
            <person name="Foster T."/>
            <person name="Erridge Z."/>
            <person name="Tiffin H."/>
            <person name="Waite C."/>
            <person name="Davies K."/>
            <person name="Grierson E."/>
            <person name="Laing W."/>
            <person name="Kirk R."/>
            <person name="Chen X."/>
            <person name="Wood M."/>
            <person name="Montefiori M."/>
            <person name="Brummell D."/>
            <person name="Schwinn K."/>
            <person name="Catanach A."/>
            <person name="Fullerton C."/>
            <person name="Li D."/>
            <person name="Meiyalaghan S."/>
            <person name="Nieuwenhuizen N."/>
            <person name="Read N."/>
            <person name="Prakash R."/>
            <person name="Hunter D."/>
            <person name="Zhang H."/>
            <person name="Mckenzie M."/>
            <person name="Knabel M."/>
            <person name="Harris A."/>
            <person name="Allan A."/>
            <person name="Chen A."/>
            <person name="Janssen B."/>
            <person name="Plunkett B."/>
            <person name="Dwamena C."/>
            <person name="Voogd C."/>
            <person name="Leif D."/>
            <person name="Lafferty D."/>
            <person name="Souleyre E."/>
            <person name="Varkonyi-Gasic E."/>
            <person name="Gambi F."/>
            <person name="Hanley J."/>
            <person name="Yao J.-L."/>
            <person name="Cheung J."/>
            <person name="David K."/>
            <person name="Warren B."/>
            <person name="Marsh K."/>
            <person name="Snowden K."/>
            <person name="Lin-Wang K."/>
            <person name="Brian L."/>
            <person name="Martinez-Sanchez M."/>
            <person name="Wang M."/>
            <person name="Ileperuma N."/>
            <person name="Macnee N."/>
            <person name="Campin R."/>
            <person name="Mcatee P."/>
            <person name="Drummond R."/>
            <person name="Espley R."/>
            <person name="Ireland H."/>
            <person name="Wu R."/>
            <person name="Atkinson R."/>
            <person name="Karunairetnam S."/>
            <person name="Bulley S."/>
            <person name="Chunkath S."/>
            <person name="Hanley Z."/>
            <person name="Storey R."/>
            <person name="Thrimawithana A."/>
            <person name="Thomson S."/>
            <person name="David C."/>
            <person name="Testolin R."/>
        </authorList>
    </citation>
    <scope>NUCLEOTIDE SEQUENCE [LARGE SCALE GENOMIC DNA]</scope>
    <source>
        <strain evidence="4">cv. Red5</strain>
        <tissue evidence="3">Young leaf</tissue>
    </source>
</reference>
<accession>A0A2R6QID9</accession>
<dbReference type="PANTHER" id="PTHR47926:SF349">
    <property type="entry name" value="(WILD MALAYSIAN BANANA) HYPOTHETICAL PROTEIN"/>
    <property type="match status" value="1"/>
</dbReference>
<evidence type="ECO:0000256" key="2">
    <source>
        <dbReference type="PROSITE-ProRule" id="PRU00708"/>
    </source>
</evidence>
<dbReference type="InParanoid" id="A0A2R6QID9"/>
<dbReference type="InterPro" id="IPR046848">
    <property type="entry name" value="E_motif"/>
</dbReference>
<reference evidence="4" key="2">
    <citation type="journal article" date="2018" name="BMC Genomics">
        <title>A manually annotated Actinidia chinensis var. chinensis (kiwifruit) genome highlights the challenges associated with draft genomes and gene prediction in plants.</title>
        <authorList>
            <person name="Pilkington S.M."/>
            <person name="Crowhurst R."/>
            <person name="Hilario E."/>
            <person name="Nardozza S."/>
            <person name="Fraser L."/>
            <person name="Peng Y."/>
            <person name="Gunaseelan K."/>
            <person name="Simpson R."/>
            <person name="Tahir J."/>
            <person name="Deroles S.C."/>
            <person name="Templeton K."/>
            <person name="Luo Z."/>
            <person name="Davy M."/>
            <person name="Cheng C."/>
            <person name="McNeilage M."/>
            <person name="Scaglione D."/>
            <person name="Liu Y."/>
            <person name="Zhang Q."/>
            <person name="Datson P."/>
            <person name="De Silva N."/>
            <person name="Gardiner S.E."/>
            <person name="Bassett H."/>
            <person name="Chagne D."/>
            <person name="McCallum J."/>
            <person name="Dzierzon H."/>
            <person name="Deng C."/>
            <person name="Wang Y.Y."/>
            <person name="Barron L."/>
            <person name="Manako K."/>
            <person name="Bowen J."/>
            <person name="Foster T.M."/>
            <person name="Erridge Z.A."/>
            <person name="Tiffin H."/>
            <person name="Waite C.N."/>
            <person name="Davies K.M."/>
            <person name="Grierson E.P."/>
            <person name="Laing W.A."/>
            <person name="Kirk R."/>
            <person name="Chen X."/>
            <person name="Wood M."/>
            <person name="Montefiori M."/>
            <person name="Brummell D.A."/>
            <person name="Schwinn K.E."/>
            <person name="Catanach A."/>
            <person name="Fullerton C."/>
            <person name="Li D."/>
            <person name="Meiyalaghan S."/>
            <person name="Nieuwenhuizen N."/>
            <person name="Read N."/>
            <person name="Prakash R."/>
            <person name="Hunter D."/>
            <person name="Zhang H."/>
            <person name="McKenzie M."/>
            <person name="Knabel M."/>
            <person name="Harris A."/>
            <person name="Allan A.C."/>
            <person name="Gleave A."/>
            <person name="Chen A."/>
            <person name="Janssen B.J."/>
            <person name="Plunkett B."/>
            <person name="Ampomah-Dwamena C."/>
            <person name="Voogd C."/>
            <person name="Leif D."/>
            <person name="Lafferty D."/>
            <person name="Souleyre E.J.F."/>
            <person name="Varkonyi-Gasic E."/>
            <person name="Gambi F."/>
            <person name="Hanley J."/>
            <person name="Yao J.L."/>
            <person name="Cheung J."/>
            <person name="David K.M."/>
            <person name="Warren B."/>
            <person name="Marsh K."/>
            <person name="Snowden K.C."/>
            <person name="Lin-Wang K."/>
            <person name="Brian L."/>
            <person name="Martinez-Sanchez M."/>
            <person name="Wang M."/>
            <person name="Ileperuma N."/>
            <person name="Macnee N."/>
            <person name="Campin R."/>
            <person name="McAtee P."/>
            <person name="Drummond R.S.M."/>
            <person name="Espley R.V."/>
            <person name="Ireland H.S."/>
            <person name="Wu R."/>
            <person name="Atkinson R.G."/>
            <person name="Karunairetnam S."/>
            <person name="Bulley S."/>
            <person name="Chunkath S."/>
            <person name="Hanley Z."/>
            <person name="Storey R."/>
            <person name="Thrimawithana A.H."/>
            <person name="Thomson S."/>
            <person name="David C."/>
            <person name="Testolin R."/>
            <person name="Huang H."/>
            <person name="Hellens R.P."/>
            <person name="Schaffer R.J."/>
        </authorList>
    </citation>
    <scope>NUCLEOTIDE SEQUENCE [LARGE SCALE GENOMIC DNA]</scope>
    <source>
        <strain evidence="4">cv. Red5</strain>
    </source>
</reference>
<dbReference type="InterPro" id="IPR046960">
    <property type="entry name" value="PPR_At4g14850-like_plant"/>
</dbReference>
<dbReference type="FunFam" id="1.25.40.10:FF:001681">
    <property type="entry name" value="Pentatricopeptide repeat-containing protein At4g33170 family"/>
    <property type="match status" value="1"/>
</dbReference>
<gene>
    <name evidence="3" type="ORF">CEY00_Acc18702</name>
</gene>
<dbReference type="Pfam" id="PF01535">
    <property type="entry name" value="PPR"/>
    <property type="match status" value="2"/>
</dbReference>
<evidence type="ECO:0000313" key="4">
    <source>
        <dbReference type="Proteomes" id="UP000241394"/>
    </source>
</evidence>
<protein>
    <submittedName>
        <fullName evidence="3">Pentatricopeptide repeat-containing protein</fullName>
    </submittedName>
</protein>
<evidence type="ECO:0000313" key="3">
    <source>
        <dbReference type="EMBL" id="PSS08366.1"/>
    </source>
</evidence>